<keyword evidence="2" id="KW-1185">Reference proteome</keyword>
<dbReference type="Proteomes" id="UP001549204">
    <property type="component" value="Unassembled WGS sequence"/>
</dbReference>
<proteinExistence type="predicted"/>
<comment type="caution">
    <text evidence="1">The sequence shown here is derived from an EMBL/GenBank/DDBJ whole genome shotgun (WGS) entry which is preliminary data.</text>
</comment>
<accession>A0ABV2GKJ1</accession>
<dbReference type="Gene3D" id="3.40.140.10">
    <property type="entry name" value="Cytidine Deaminase, domain 2"/>
    <property type="match status" value="1"/>
</dbReference>
<dbReference type="SUPFAM" id="SSF53927">
    <property type="entry name" value="Cytidine deaminase-like"/>
    <property type="match status" value="1"/>
</dbReference>
<name>A0ABV2GKJ1_9HYPH</name>
<evidence type="ECO:0000313" key="2">
    <source>
        <dbReference type="Proteomes" id="UP001549204"/>
    </source>
</evidence>
<dbReference type="EMBL" id="JBEPMC010000003">
    <property type="protein sequence ID" value="MET3578794.1"/>
    <property type="molecule type" value="Genomic_DNA"/>
</dbReference>
<reference evidence="1 2" key="1">
    <citation type="submission" date="2024-06" db="EMBL/GenBank/DDBJ databases">
        <title>Genomic Encyclopedia of Type Strains, Phase IV (KMG-IV): sequencing the most valuable type-strain genomes for metagenomic binning, comparative biology and taxonomic classification.</title>
        <authorList>
            <person name="Goeker M."/>
        </authorList>
    </citation>
    <scope>NUCLEOTIDE SEQUENCE [LARGE SCALE GENOMIC DNA]</scope>
    <source>
        <strain evidence="1 2">DSM 100022</strain>
    </source>
</reference>
<sequence length="46" mass="4727">MKAIDGTRFLDAIELARASIGKGGRPFGAVLVRDGAVVATGVNEIL</sequence>
<organism evidence="1 2">
    <name type="scientific">Mesorhizobium robiniae</name>
    <dbReference type="NCBI Taxonomy" id="559315"/>
    <lineage>
        <taxon>Bacteria</taxon>
        <taxon>Pseudomonadati</taxon>
        <taxon>Pseudomonadota</taxon>
        <taxon>Alphaproteobacteria</taxon>
        <taxon>Hyphomicrobiales</taxon>
        <taxon>Phyllobacteriaceae</taxon>
        <taxon>Mesorhizobium</taxon>
    </lineage>
</organism>
<protein>
    <submittedName>
        <fullName evidence="1">tRNA(Arg) A34 adenosine deaminase TadA</fullName>
    </submittedName>
</protein>
<gene>
    <name evidence="1" type="ORF">ABID19_001819</name>
</gene>
<dbReference type="InterPro" id="IPR016193">
    <property type="entry name" value="Cytidine_deaminase-like"/>
</dbReference>
<evidence type="ECO:0000313" key="1">
    <source>
        <dbReference type="EMBL" id="MET3578794.1"/>
    </source>
</evidence>